<evidence type="ECO:0000256" key="2">
    <source>
        <dbReference type="ARBA" id="ARBA00005517"/>
    </source>
</evidence>
<sequence length="481" mass="53622">MKFLSTRDALRKPVNFETAVLQGYAEDGGLYVPERIPEFDWNELRKVKDDYEILAFKVLRPFIGTEELSDVDLRTILNACYASFPSNDKVKLRKIKEGLFILELFHGPTLCFKDLGLPFLVQLVAHFAAKRDESRTLLVATSGDTGPACVAATETVNSNHVRVFCCYPKGMVSNFQRAQMRRSKRALIASFEGGGDDMDAVLKKIGSDSTLKASGVNSYNIARPLAQCVHFIWLSLQFFNNTEPNNIKIVIPTGAMGNLVAAILAKKIGAPFSKILCACNSNDFTFRAITLCDATKSSHMLKTVSDAINIQVPYNFERLLYFAGGVEYSLLMSQIYSGQHVALNNLNLAQTLALEAVRVDDQRTLEAISFFSHDNFIPDPHTAVALAATQDQGWCNTDLRDSISTVVVLATAHARKFKDVVLPVVGEERWRTYIGNSSDPLLPSNHLSFNRISPDEDLTLAQQRWEQQLRNLLEDASLWDV</sequence>
<keyword evidence="3 5" id="KW-0663">Pyridoxal phosphate</keyword>
<evidence type="ECO:0000259" key="7">
    <source>
        <dbReference type="Pfam" id="PF14821"/>
    </source>
</evidence>
<evidence type="ECO:0000259" key="6">
    <source>
        <dbReference type="Pfam" id="PF00291"/>
    </source>
</evidence>
<dbReference type="AlphaFoldDB" id="A0A7S3NJM9"/>
<dbReference type="EMBL" id="HBIJ01008184">
    <property type="protein sequence ID" value="CAE0365034.1"/>
    <property type="molecule type" value="Transcribed_RNA"/>
</dbReference>
<proteinExistence type="inferred from homology"/>
<feature type="domain" description="Threonine synthase N-terminal" evidence="7">
    <location>
        <begin position="2"/>
        <end position="81"/>
    </location>
</feature>
<dbReference type="InterPro" id="IPR036052">
    <property type="entry name" value="TrpB-like_PALP_sf"/>
</dbReference>
<evidence type="ECO:0000256" key="3">
    <source>
        <dbReference type="ARBA" id="ARBA00022898"/>
    </source>
</evidence>
<dbReference type="InterPro" id="IPR029144">
    <property type="entry name" value="Thr_synth_N"/>
</dbReference>
<comment type="cofactor">
    <cofactor evidence="1 5">
        <name>pyridoxal 5'-phosphate</name>
        <dbReference type="ChEBI" id="CHEBI:597326"/>
    </cofactor>
</comment>
<evidence type="ECO:0000256" key="4">
    <source>
        <dbReference type="ARBA" id="ARBA00023239"/>
    </source>
</evidence>
<dbReference type="GO" id="GO:0004795">
    <property type="term" value="F:threonine synthase activity"/>
    <property type="evidence" value="ECO:0007669"/>
    <property type="project" value="TreeGrafter"/>
</dbReference>
<dbReference type="Pfam" id="PF00291">
    <property type="entry name" value="PALP"/>
    <property type="match status" value="1"/>
</dbReference>
<dbReference type="InterPro" id="IPR004450">
    <property type="entry name" value="Thr_synthase-like"/>
</dbReference>
<dbReference type="PANTHER" id="PTHR42690:SF1">
    <property type="entry name" value="THREONINE SYNTHASE-LIKE 2"/>
    <property type="match status" value="1"/>
</dbReference>
<feature type="modified residue" description="N6-(pyridoxal phosphate)lysine" evidence="5">
    <location>
        <position position="113"/>
    </location>
</feature>
<evidence type="ECO:0000256" key="5">
    <source>
        <dbReference type="PIRSR" id="PIRSR604450-51"/>
    </source>
</evidence>
<dbReference type="InterPro" id="IPR001926">
    <property type="entry name" value="TrpB-like_PALP"/>
</dbReference>
<name>A0A7S3NJM9_9STRA</name>
<dbReference type="InterPro" id="IPR051166">
    <property type="entry name" value="Threonine_Synthase"/>
</dbReference>
<dbReference type="InterPro" id="IPR037158">
    <property type="entry name" value="Thr_synth_N_sf"/>
</dbReference>
<dbReference type="Gene3D" id="3.90.1380.10">
    <property type="entry name" value="Threonine synthase, N-terminal domain"/>
    <property type="match status" value="1"/>
</dbReference>
<feature type="domain" description="Tryptophan synthase beta chain-like PALP" evidence="6">
    <location>
        <begin position="98"/>
        <end position="409"/>
    </location>
</feature>
<dbReference type="GO" id="GO:0009088">
    <property type="term" value="P:threonine biosynthetic process"/>
    <property type="evidence" value="ECO:0007669"/>
    <property type="project" value="TreeGrafter"/>
</dbReference>
<dbReference type="SUPFAM" id="SSF53686">
    <property type="entry name" value="Tryptophan synthase beta subunit-like PLP-dependent enzymes"/>
    <property type="match status" value="1"/>
</dbReference>
<dbReference type="Gene3D" id="3.40.50.1100">
    <property type="match status" value="2"/>
</dbReference>
<accession>A0A7S3NJM9</accession>
<evidence type="ECO:0008006" key="9">
    <source>
        <dbReference type="Google" id="ProtNLM"/>
    </source>
</evidence>
<protein>
    <recommendedName>
        <fullName evidence="9">Threonine synthase</fullName>
    </recommendedName>
</protein>
<organism evidence="8">
    <name type="scientific">Aureoumbra lagunensis</name>
    <dbReference type="NCBI Taxonomy" id="44058"/>
    <lineage>
        <taxon>Eukaryota</taxon>
        <taxon>Sar</taxon>
        <taxon>Stramenopiles</taxon>
        <taxon>Ochrophyta</taxon>
        <taxon>Pelagophyceae</taxon>
        <taxon>Pelagomonadales</taxon>
        <taxon>Aureoumbra</taxon>
    </lineage>
</organism>
<comment type="similarity">
    <text evidence="2">Belongs to the threonine synthase family.</text>
</comment>
<dbReference type="Pfam" id="PF14821">
    <property type="entry name" value="Thr_synth_N"/>
    <property type="match status" value="1"/>
</dbReference>
<evidence type="ECO:0000256" key="1">
    <source>
        <dbReference type="ARBA" id="ARBA00001933"/>
    </source>
</evidence>
<evidence type="ECO:0000313" key="8">
    <source>
        <dbReference type="EMBL" id="CAE0365034.1"/>
    </source>
</evidence>
<gene>
    <name evidence="8" type="ORF">ALAG00032_LOCUS5776</name>
</gene>
<dbReference type="PANTHER" id="PTHR42690">
    <property type="entry name" value="THREONINE SYNTHASE FAMILY MEMBER"/>
    <property type="match status" value="1"/>
</dbReference>
<keyword evidence="4" id="KW-0456">Lyase</keyword>
<dbReference type="NCBIfam" id="TIGR00260">
    <property type="entry name" value="thrC"/>
    <property type="match status" value="1"/>
</dbReference>
<reference evidence="8" key="1">
    <citation type="submission" date="2021-01" db="EMBL/GenBank/DDBJ databases">
        <authorList>
            <person name="Corre E."/>
            <person name="Pelletier E."/>
            <person name="Niang G."/>
            <person name="Scheremetjew M."/>
            <person name="Finn R."/>
            <person name="Kale V."/>
            <person name="Holt S."/>
            <person name="Cochrane G."/>
            <person name="Meng A."/>
            <person name="Brown T."/>
            <person name="Cohen L."/>
        </authorList>
    </citation>
    <scope>NUCLEOTIDE SEQUENCE</scope>
    <source>
        <strain evidence="8">CCMP1510</strain>
    </source>
</reference>